<evidence type="ECO:0000256" key="2">
    <source>
        <dbReference type="ARBA" id="ARBA00022475"/>
    </source>
</evidence>
<dbReference type="EMBL" id="AHEF01000068">
    <property type="protein sequence ID" value="EOP87036.1"/>
    <property type="molecule type" value="Genomic_DNA"/>
</dbReference>
<evidence type="ECO:0000256" key="11">
    <source>
        <dbReference type="PROSITE-ProRule" id="PRU00284"/>
    </source>
</evidence>
<keyword evidence="7 12" id="KW-0472">Membrane</keyword>
<feature type="transmembrane region" description="Helical" evidence="12">
    <location>
        <begin position="31"/>
        <end position="51"/>
    </location>
</feature>
<evidence type="ECO:0000256" key="8">
    <source>
        <dbReference type="ARBA" id="ARBA00023224"/>
    </source>
</evidence>
<dbReference type="Pfam" id="PF02743">
    <property type="entry name" value="dCache_1"/>
    <property type="match status" value="1"/>
</dbReference>
<evidence type="ECO:0000256" key="1">
    <source>
        <dbReference type="ARBA" id="ARBA00004651"/>
    </source>
</evidence>
<evidence type="ECO:0000256" key="9">
    <source>
        <dbReference type="ARBA" id="ARBA00029447"/>
    </source>
</evidence>
<dbReference type="PANTHER" id="PTHR32089:SF114">
    <property type="entry name" value="METHYL-ACCEPTING CHEMOTAXIS PROTEIN MCPB"/>
    <property type="match status" value="1"/>
</dbReference>
<dbReference type="Gene3D" id="1.10.8.500">
    <property type="entry name" value="HAMP domain in histidine kinase"/>
    <property type="match status" value="1"/>
</dbReference>
<reference evidence="15 16" key="1">
    <citation type="submission" date="2012-12" db="EMBL/GenBank/DDBJ databases">
        <title>The Genome Sequence of Bacillus cereus HuB4-4.</title>
        <authorList>
            <consortium name="The Broad Institute Genome Sequencing Platform"/>
            <consortium name="The Broad Institute Genome Sequencing Center for Infectious Disease"/>
            <person name="Feldgarden M."/>
            <person name="Van der Auwera G.A."/>
            <person name="Mahillon J."/>
            <person name="Duprez V."/>
            <person name="Timmery S."/>
            <person name="Mattelet C."/>
            <person name="Dierick K."/>
            <person name="Sun M."/>
            <person name="Yu Z."/>
            <person name="Zhu L."/>
            <person name="Hu X."/>
            <person name="Shank E.B."/>
            <person name="Swiecicka I."/>
            <person name="Hansen B.M."/>
            <person name="Andrup L."/>
            <person name="Walker B."/>
            <person name="Young S.K."/>
            <person name="Zeng Q."/>
            <person name="Gargeya S."/>
            <person name="Fitzgerald M."/>
            <person name="Haas B."/>
            <person name="Abouelleil A."/>
            <person name="Alvarado L."/>
            <person name="Arachchi H.M."/>
            <person name="Berlin A.M."/>
            <person name="Chapman S.B."/>
            <person name="Dewar J."/>
            <person name="Goldberg J."/>
            <person name="Griggs A."/>
            <person name="Gujja S."/>
            <person name="Hansen M."/>
            <person name="Howarth C."/>
            <person name="Imamovic A."/>
            <person name="Larimer J."/>
            <person name="McCowan C."/>
            <person name="Murphy C."/>
            <person name="Neiman D."/>
            <person name="Pearson M."/>
            <person name="Priest M."/>
            <person name="Roberts A."/>
            <person name="Saif S."/>
            <person name="Shea T."/>
            <person name="Sisk P."/>
            <person name="Sykes S."/>
            <person name="Wortman J."/>
            <person name="Nusbaum C."/>
            <person name="Birren B."/>
        </authorList>
    </citation>
    <scope>NUCLEOTIDE SEQUENCE [LARGE SCALE GENOMIC DNA]</scope>
    <source>
        <strain evidence="15 16">HuB4-4</strain>
    </source>
</reference>
<keyword evidence="4" id="KW-0145">Chemotaxis</keyword>
<comment type="subcellular location">
    <subcellularLocation>
        <location evidence="1">Cell membrane</location>
        <topology evidence="1">Multi-pass membrane protein</topology>
    </subcellularLocation>
</comment>
<dbReference type="InterPro" id="IPR033479">
    <property type="entry name" value="dCache_1"/>
</dbReference>
<dbReference type="GO" id="GO:0005886">
    <property type="term" value="C:plasma membrane"/>
    <property type="evidence" value="ECO:0007669"/>
    <property type="project" value="UniProtKB-SubCell"/>
</dbReference>
<evidence type="ECO:0000313" key="16">
    <source>
        <dbReference type="Proteomes" id="UP000014009"/>
    </source>
</evidence>
<evidence type="ECO:0000256" key="5">
    <source>
        <dbReference type="ARBA" id="ARBA00022692"/>
    </source>
</evidence>
<sequence length="674" mass="73557">MNYISSKNEKEKYLVFNIKERLGQIKLKTKLSMAFIAILIIPSLIVGVSSYNKAKTDLNETILQSAKDNISILDKIVDDELENKHTDVTHFAKVLTQGDYNPEQSQNVQSKFDQYIQLHPEIETIYTASSNNQFIHAPVGKIPEGFNPLESSWYKDAVKANGEIIVSSPYKSKSTGNMVIAIAKQNADKSGVIGVDLNITDIVKTSKMIKIGKQGFVSIVSQDKTIVVHPSLKPGEKLEKTLADELYKTEDGVITYSLNGEDRNISFKTNKKTGWKIAGVMPTKEIEEATNPIFYKTFTIIGASLLLGGIVILFILRSIITPLRQLVISAQRISQGDLTEKIDIRSKDELGQLGGSFNTMAESLRNIISQINTSAGHVAASSEELTASVEQASVATEQITKEMEEISNSAEVQNNEVESGAELIGEVTRNIQYVAENASEVSASSIYTKQKANEGEQLVEQTVAQMQSIHHSVSQSDNVIKLLDKKSQQIGSILEAIQNIAEQTNLLALNAAIEAARAGEQGRGFAIVADEVRKLAEQSSESSMEIGSLIKEIQADVHETVKAMNEVGVEVQSGIKVANDTKQSFYEISKSANDIVSKVHGMVGLSNTMTTDAMKVDTSIDQIAMAVKENSSSMQTIAGSSEEQHASMEEINSSAIQLAQMAEELQELIGGFKI</sequence>
<dbReference type="PANTHER" id="PTHR32089">
    <property type="entry name" value="METHYL-ACCEPTING CHEMOTAXIS PROTEIN MCPB"/>
    <property type="match status" value="1"/>
</dbReference>
<feature type="domain" description="HAMP" evidence="14">
    <location>
        <begin position="317"/>
        <end position="369"/>
    </location>
</feature>
<evidence type="ECO:0000259" key="13">
    <source>
        <dbReference type="PROSITE" id="PS50111"/>
    </source>
</evidence>
<evidence type="ECO:0000256" key="4">
    <source>
        <dbReference type="ARBA" id="ARBA00022500"/>
    </source>
</evidence>
<gene>
    <name evidence="15" type="ORF">IGM_03928</name>
</gene>
<name>A0A9W5QSZ6_BACCE</name>
<proteinExistence type="inferred from homology"/>
<dbReference type="InterPro" id="IPR029151">
    <property type="entry name" value="Sensor-like_sf"/>
</dbReference>
<dbReference type="SUPFAM" id="SSF103190">
    <property type="entry name" value="Sensory domain-like"/>
    <property type="match status" value="1"/>
</dbReference>
<dbReference type="CDD" id="cd11386">
    <property type="entry name" value="MCP_signal"/>
    <property type="match status" value="1"/>
</dbReference>
<evidence type="ECO:0000256" key="12">
    <source>
        <dbReference type="SAM" id="Phobius"/>
    </source>
</evidence>
<keyword evidence="5 12" id="KW-0812">Transmembrane</keyword>
<comment type="caution">
    <text evidence="15">The sequence shown here is derived from an EMBL/GenBank/DDBJ whole genome shotgun (WGS) entry which is preliminary data.</text>
</comment>
<dbReference type="Proteomes" id="UP000014009">
    <property type="component" value="Unassembled WGS sequence"/>
</dbReference>
<dbReference type="Pfam" id="PF00015">
    <property type="entry name" value="MCPsignal"/>
    <property type="match status" value="1"/>
</dbReference>
<evidence type="ECO:0000256" key="3">
    <source>
        <dbReference type="ARBA" id="ARBA00022481"/>
    </source>
</evidence>
<dbReference type="SMART" id="SM00283">
    <property type="entry name" value="MA"/>
    <property type="match status" value="1"/>
</dbReference>
<dbReference type="GO" id="GO:0006935">
    <property type="term" value="P:chemotaxis"/>
    <property type="evidence" value="ECO:0007669"/>
    <property type="project" value="UniProtKB-KW"/>
</dbReference>
<feature type="domain" description="Methyl-accepting transducer" evidence="13">
    <location>
        <begin position="388"/>
        <end position="638"/>
    </location>
</feature>
<dbReference type="PROSITE" id="PS50885">
    <property type="entry name" value="HAMP"/>
    <property type="match status" value="1"/>
</dbReference>
<dbReference type="InterPro" id="IPR003660">
    <property type="entry name" value="HAMP_dom"/>
</dbReference>
<keyword evidence="6 12" id="KW-1133">Transmembrane helix</keyword>
<comment type="similarity">
    <text evidence="9">Belongs to the methyl-accepting chemotaxis (MCP) protein family.</text>
</comment>
<evidence type="ECO:0000256" key="6">
    <source>
        <dbReference type="ARBA" id="ARBA00022989"/>
    </source>
</evidence>
<dbReference type="Gene3D" id="3.30.450.20">
    <property type="entry name" value="PAS domain"/>
    <property type="match status" value="2"/>
</dbReference>
<dbReference type="SMART" id="SM00319">
    <property type="entry name" value="TarH"/>
    <property type="match status" value="1"/>
</dbReference>
<keyword evidence="3" id="KW-0488">Methylation</keyword>
<dbReference type="FunFam" id="1.10.8.500:FF:000002">
    <property type="entry name" value="Methyl-accepting chemotaxis protein"/>
    <property type="match status" value="1"/>
</dbReference>
<evidence type="ECO:0000313" key="15">
    <source>
        <dbReference type="EMBL" id="EOP87036.1"/>
    </source>
</evidence>
<dbReference type="FunFam" id="1.10.287.950:FF:000003">
    <property type="entry name" value="Methyl-accepting chemotaxis protein"/>
    <property type="match status" value="1"/>
</dbReference>
<dbReference type="GO" id="GO:0007165">
    <property type="term" value="P:signal transduction"/>
    <property type="evidence" value="ECO:0007669"/>
    <property type="project" value="UniProtKB-KW"/>
</dbReference>
<dbReference type="CDD" id="cd12912">
    <property type="entry name" value="PDC2_MCP_like"/>
    <property type="match status" value="1"/>
</dbReference>
<dbReference type="Pfam" id="PF00672">
    <property type="entry name" value="HAMP"/>
    <property type="match status" value="1"/>
</dbReference>
<keyword evidence="2" id="KW-1003">Cell membrane</keyword>
<protein>
    <submittedName>
        <fullName evidence="15">Methyl-accepting chemotaxis protein</fullName>
    </submittedName>
</protein>
<keyword evidence="8 11" id="KW-0807">Transducer</keyword>
<dbReference type="FunFam" id="3.30.450.20:FF:000048">
    <property type="entry name" value="Methyl-accepting chemotaxis protein"/>
    <property type="match status" value="1"/>
</dbReference>
<organism evidence="15 16">
    <name type="scientific">Bacillus cereus HuB4-4</name>
    <dbReference type="NCBI Taxonomy" id="1053211"/>
    <lineage>
        <taxon>Bacteria</taxon>
        <taxon>Bacillati</taxon>
        <taxon>Bacillota</taxon>
        <taxon>Bacilli</taxon>
        <taxon>Bacillales</taxon>
        <taxon>Bacillaceae</taxon>
        <taxon>Bacillus</taxon>
        <taxon>Bacillus cereus group</taxon>
    </lineage>
</organism>
<dbReference type="CDD" id="cd06225">
    <property type="entry name" value="HAMP"/>
    <property type="match status" value="1"/>
</dbReference>
<dbReference type="PROSITE" id="PS50111">
    <property type="entry name" value="CHEMOTAXIS_TRANSDUC_2"/>
    <property type="match status" value="1"/>
</dbReference>
<dbReference type="Gene3D" id="1.10.287.950">
    <property type="entry name" value="Methyl-accepting chemotaxis protein"/>
    <property type="match status" value="1"/>
</dbReference>
<evidence type="ECO:0000256" key="10">
    <source>
        <dbReference type="ARBA" id="ARBA00058128"/>
    </source>
</evidence>
<dbReference type="SMART" id="SM00304">
    <property type="entry name" value="HAMP"/>
    <property type="match status" value="1"/>
</dbReference>
<accession>A0A9W5QSZ6</accession>
<dbReference type="SUPFAM" id="SSF58104">
    <property type="entry name" value="Methyl-accepting chemotaxis protein (MCP) signaling domain"/>
    <property type="match status" value="1"/>
</dbReference>
<dbReference type="CDD" id="cd18773">
    <property type="entry name" value="PDC1_HK_sensor"/>
    <property type="match status" value="1"/>
</dbReference>
<evidence type="ECO:0000256" key="7">
    <source>
        <dbReference type="ARBA" id="ARBA00023136"/>
    </source>
</evidence>
<feature type="transmembrane region" description="Helical" evidence="12">
    <location>
        <begin position="293"/>
        <end position="316"/>
    </location>
</feature>
<dbReference type="InterPro" id="IPR003122">
    <property type="entry name" value="Tar_rcpt_lig-bd"/>
</dbReference>
<evidence type="ECO:0000259" key="14">
    <source>
        <dbReference type="PROSITE" id="PS50885"/>
    </source>
</evidence>
<dbReference type="InterPro" id="IPR004089">
    <property type="entry name" value="MCPsignal_dom"/>
</dbReference>
<comment type="function">
    <text evidence="10">Chemotactic-signal transducers respond to changes in the concentration of attractants and repellents in the environment, transduce a signal from the outside to the inside of the cell, and facilitate sensory adaptation through the variation of the level of methylation.</text>
</comment>
<dbReference type="AlphaFoldDB" id="A0A9W5QSZ6"/>